<name>F3CHV0_PSESG</name>
<sequence length="29" mass="3226">SLGRYTTQADVERAIEIFIKALSAPAAFW</sequence>
<comment type="caution">
    <text evidence="1">The sequence shown here is derived from an EMBL/GenBank/DDBJ whole genome shotgun (WGS) entry which is preliminary data.</text>
</comment>
<dbReference type="EMBL" id="ADWY01003237">
    <property type="protein sequence ID" value="EGH18842.1"/>
    <property type="molecule type" value="Genomic_DNA"/>
</dbReference>
<evidence type="ECO:0000313" key="2">
    <source>
        <dbReference type="Proteomes" id="UP000005466"/>
    </source>
</evidence>
<evidence type="ECO:0000313" key="1">
    <source>
        <dbReference type="EMBL" id="EGH18842.1"/>
    </source>
</evidence>
<keyword evidence="1" id="KW-0032">Aminotransferase</keyword>
<organism evidence="1 2">
    <name type="scientific">Pseudomonas savastanoi pv. glycinea str. race 4</name>
    <dbReference type="NCBI Taxonomy" id="875330"/>
    <lineage>
        <taxon>Bacteria</taxon>
        <taxon>Pseudomonadati</taxon>
        <taxon>Pseudomonadota</taxon>
        <taxon>Gammaproteobacteria</taxon>
        <taxon>Pseudomonadales</taxon>
        <taxon>Pseudomonadaceae</taxon>
        <taxon>Pseudomonas</taxon>
    </lineage>
</organism>
<accession>F3CHV0</accession>
<dbReference type="AlphaFoldDB" id="F3CHV0"/>
<keyword evidence="1" id="KW-0808">Transferase</keyword>
<dbReference type="HOGENOM" id="CLU_3407627_0_0_6"/>
<feature type="non-terminal residue" evidence="1">
    <location>
        <position position="1"/>
    </location>
</feature>
<gene>
    <name evidence="1" type="ORF">Pgy4_38366</name>
</gene>
<protein>
    <submittedName>
        <fullName evidence="1">Aminotransferase, class V</fullName>
    </submittedName>
</protein>
<dbReference type="GO" id="GO:0008483">
    <property type="term" value="F:transaminase activity"/>
    <property type="evidence" value="ECO:0007669"/>
    <property type="project" value="UniProtKB-KW"/>
</dbReference>
<reference evidence="1 2" key="1">
    <citation type="journal article" date="2011" name="PLoS Pathog.">
        <title>Dynamic evolution of pathogenicity revealed by sequencing and comparative genomics of 19 Pseudomonas syringae isolates.</title>
        <authorList>
            <person name="Baltrus D.A."/>
            <person name="Nishimura M.T."/>
            <person name="Romanchuk A."/>
            <person name="Chang J.H."/>
            <person name="Mukhtar M.S."/>
            <person name="Cherkis K."/>
            <person name="Roach J."/>
            <person name="Grant S.R."/>
            <person name="Jones C.D."/>
            <person name="Dangl J.L."/>
        </authorList>
    </citation>
    <scope>NUCLEOTIDE SEQUENCE [LARGE SCALE GENOMIC DNA]</scope>
    <source>
        <strain evidence="2">race 4</strain>
    </source>
</reference>
<proteinExistence type="predicted"/>
<dbReference type="Proteomes" id="UP000005466">
    <property type="component" value="Unassembled WGS sequence"/>
</dbReference>